<name>A0A6L2L9Z3_TANCI</name>
<comment type="caution">
    <text evidence="3">The sequence shown here is derived from an EMBL/GenBank/DDBJ whole genome shotgun (WGS) entry which is preliminary data.</text>
</comment>
<accession>A0A6L2L9Z3</accession>
<sequence>MSDMTMCLNDLSYIPLNKKQNEPTQGDIDETSNELTQAIRNEFEELYAIANEELYPGCDYVTQIDFMAKLTYFKVKGKDIDVYLRPLIDDLKELWALKGVETIDIATGQTFNMRAIVLWTINDFPARSSLHFIYARQYLPVDIAKPIIKLCSFFKQIYSQTLMEDDMLKAQSKVVDIRLNIELIYPPVFFDIMIHLVIHLPLEALEGGPIRFGGLCKSIGLRSVIQFDHQELKKVIWYVLHNSPKIGTYRAKFKSEFPNQDMKEKFLGWFGSQILQRHIDNDLGVSASNELFALACGPTPTPISVNSYVVNDVRFVMNNRNKCCTTQKSGICSPGDKDEEMYYGQLEEIYEFSYMSFKVVLFEVKWFDTSNDGHGQSMDVDAPPDIIDVDKDNDIIDDEDALPHDLADSNDENLINVNDDDNDVAVMSSNIASGHGGDGSGDDYLPPHHTGSDYRGKGTRKPNLGGRKAGRLNIRKESRNLRLRKITNQLGLQEERKARAIKKIKIAFWADPKNAAWCVQNAQNWEKSMVICRQGSRPLVVLRDRQRGHILGVGRVLAKRVRDVLVLPDPRCTHTGDVVELKRTNKQLKKLMDMIMKISKERIPFELSSACFPQLHVIGEEYPHGHIAEDSGILSPGIEDGSVVSSPAVDEHKVTVGNTKDVNVGHSPINITVDPNSGRSRYDRAMIELRADVELKDTIIVAMPKLIMKGFYTCNIRVEYAWKPPRCACCKVFRHIQDEFPKKIGSDVAKNFINPSQAPRGVLVGPKLGCKPVKQVYRPISKKNNVNTSGNKKKYADSRKEVSNPNPFDVLNSVENDVNLGINRGTLNLDSKEANSSGSLFRNMESSSISTTVSIDQIDKIKKLIIDGKITLVNDEGKPLEQVAYPGDHDSVDEVEPVDNEMASFLASNKVGYGTNSLSKQRRKSYENADYDYAPYNDDMYEGQEIPNNIQSICDNLDIKKTLYQKRRQNPKGTSSQPIEQWCHTMVVEENALNRCSLSKPSTFTTSISSPLKPPMEECPKNPGLGVAKNLKKSSQASRGVLIGLKVGFKPSKEYRPISKKSIANTSGNKKKGVEPTKEVSNSNPFDVLNSVDNDVELGTNRETSNLASNEANSSGSSFWNVKTSSISTTPIVVKIRKLKKLIIDGKVTVVDDDGKPLKKVDYLGDHDSEDEVESVVNDMTCFMASVWVVLALKVCWNNGEILMKIVIMMKTHMVMICIKDDNVGRTPISSNFDLKLGTKVGPTATGNTPSMSSYANVTGVPCRKALNFCTLFKLMGNGVHVFSLIDGLDEAFENSPCFIRNNQLILKKWNPDVNLLKEDVGNVLVWVKLYSVPVTRSSKDGLSAIAIKIGRGSIRALLMLSMSENLPGVLVANYSGSLFWNMESSSTSTTSIAEKIDKIEKIERIIIEGKVTLVDDEGKPLAKVDSSGDHDSKDEVASVDNEMTNFLASKKVGHATNNLLEQWKENNENDDYDFDPYDDDMYEGQDIPDKIQAICDNLDIKVQGTLMMLESYINTVCLDLWGQSNYALTLIEVHAKNDLKVNLMVSGLMVSLANLYNEGYTRKTISIEYEWRPLHCEKPNKDDQFELDNSNKARISGNSQNPTIKRSNVDVSDDELELQVDETLFFMGDVIRVKAQLNNSKKGSTLSSIAYV</sequence>
<dbReference type="Pfam" id="PF02992">
    <property type="entry name" value="Transposase_21"/>
    <property type="match status" value="1"/>
</dbReference>
<dbReference type="InterPro" id="IPR025452">
    <property type="entry name" value="DUF4218"/>
</dbReference>
<dbReference type="InterPro" id="IPR004242">
    <property type="entry name" value="Transposase_21"/>
</dbReference>
<feature type="region of interest" description="Disordered" evidence="1">
    <location>
        <begin position="783"/>
        <end position="808"/>
    </location>
</feature>
<evidence type="ECO:0000256" key="1">
    <source>
        <dbReference type="SAM" id="MobiDB-lite"/>
    </source>
</evidence>
<evidence type="ECO:0000313" key="3">
    <source>
        <dbReference type="EMBL" id="GEU58591.1"/>
    </source>
</evidence>
<evidence type="ECO:0000259" key="2">
    <source>
        <dbReference type="Pfam" id="PF13960"/>
    </source>
</evidence>
<feature type="domain" description="DUF4218" evidence="2">
    <location>
        <begin position="157"/>
        <end position="211"/>
    </location>
</feature>
<protein>
    <recommendedName>
        <fullName evidence="2">DUF4218 domain-containing protein</fullName>
    </recommendedName>
</protein>
<feature type="region of interest" description="Disordered" evidence="1">
    <location>
        <begin position="1060"/>
        <end position="1086"/>
    </location>
</feature>
<dbReference type="PANTHER" id="PTHR48258">
    <property type="entry name" value="DUF4218 DOMAIN-CONTAINING PROTEIN-RELATED"/>
    <property type="match status" value="1"/>
</dbReference>
<proteinExistence type="predicted"/>
<organism evidence="3">
    <name type="scientific">Tanacetum cinerariifolium</name>
    <name type="common">Dalmatian daisy</name>
    <name type="synonym">Chrysanthemum cinerariifolium</name>
    <dbReference type="NCBI Taxonomy" id="118510"/>
    <lineage>
        <taxon>Eukaryota</taxon>
        <taxon>Viridiplantae</taxon>
        <taxon>Streptophyta</taxon>
        <taxon>Embryophyta</taxon>
        <taxon>Tracheophyta</taxon>
        <taxon>Spermatophyta</taxon>
        <taxon>Magnoliopsida</taxon>
        <taxon>eudicotyledons</taxon>
        <taxon>Gunneridae</taxon>
        <taxon>Pentapetalae</taxon>
        <taxon>asterids</taxon>
        <taxon>campanulids</taxon>
        <taxon>Asterales</taxon>
        <taxon>Asteraceae</taxon>
        <taxon>Asteroideae</taxon>
        <taxon>Anthemideae</taxon>
        <taxon>Anthemidinae</taxon>
        <taxon>Tanacetum</taxon>
    </lineage>
</organism>
<dbReference type="Pfam" id="PF13960">
    <property type="entry name" value="DUF4218"/>
    <property type="match status" value="1"/>
</dbReference>
<dbReference type="PANTHER" id="PTHR48258:SF14">
    <property type="entry name" value="OS02G0583300 PROTEIN"/>
    <property type="match status" value="1"/>
</dbReference>
<gene>
    <name evidence="3" type="ORF">Tci_030569</name>
</gene>
<dbReference type="EMBL" id="BKCJ010004028">
    <property type="protein sequence ID" value="GEU58591.1"/>
    <property type="molecule type" value="Genomic_DNA"/>
</dbReference>
<feature type="region of interest" description="Disordered" evidence="1">
    <location>
        <begin position="430"/>
        <end position="470"/>
    </location>
</feature>
<reference evidence="3" key="1">
    <citation type="journal article" date="2019" name="Sci. Rep.">
        <title>Draft genome of Tanacetum cinerariifolium, the natural source of mosquito coil.</title>
        <authorList>
            <person name="Yamashiro T."/>
            <person name="Shiraishi A."/>
            <person name="Satake H."/>
            <person name="Nakayama K."/>
        </authorList>
    </citation>
    <scope>NUCLEOTIDE SEQUENCE</scope>
</reference>